<sequence length="298" mass="32603">MTDYQDIIYEVGDGRARIILNRPRRHNAITDVMTREIEAALWDADDDTSVHSIIIKGAGLSFCSGYDLDAYGDHSEPRGERRGRAAFDDRAWQLEKMQRPLRAFHDIHKPVIAQVHGHCLAGGTGIAMFCDMVIVADDANFGFPAARAGTLPNQMWLYSAGPQWTKRLTLTGDTVSGEDAARLGLALKSVPHELLETEVEGLADRLAHVDIDLLSANKRIVNIGVELMGAQILQRMAAEMDTRAHLSDSTEQFLGAIGAHGLKPALADRDKVFGDGRARVTAPEIRDAQGNLAQTAQK</sequence>
<dbReference type="GO" id="GO:0006631">
    <property type="term" value="P:fatty acid metabolic process"/>
    <property type="evidence" value="ECO:0007669"/>
    <property type="project" value="UniProtKB-KW"/>
</dbReference>
<comment type="catalytic activity">
    <reaction evidence="5">
        <text>a 4-saturated-(3S)-3-hydroxyacyl-CoA = a (3E)-enoyl-CoA + H2O</text>
        <dbReference type="Rhea" id="RHEA:20724"/>
        <dbReference type="ChEBI" id="CHEBI:15377"/>
        <dbReference type="ChEBI" id="CHEBI:58521"/>
        <dbReference type="ChEBI" id="CHEBI:137480"/>
        <dbReference type="EC" id="4.2.1.17"/>
    </reaction>
</comment>
<reference evidence="7 8" key="1">
    <citation type="submission" date="2016-06" db="EMBL/GenBank/DDBJ databases">
        <authorList>
            <person name="Kjaerup R.B."/>
            <person name="Dalgaard T.S."/>
            <person name="Juul-Madsen H.R."/>
        </authorList>
    </citation>
    <scope>NUCLEOTIDE SEQUENCE [LARGE SCALE GENOMIC DNA]</scope>
    <source>
        <strain evidence="7 8">1127319.6</strain>
    </source>
</reference>
<dbReference type="InterPro" id="IPR001753">
    <property type="entry name" value="Enoyl-CoA_hydra/iso"/>
</dbReference>
<evidence type="ECO:0000256" key="6">
    <source>
        <dbReference type="RuleBase" id="RU003707"/>
    </source>
</evidence>
<evidence type="ECO:0000256" key="5">
    <source>
        <dbReference type="ARBA" id="ARBA00023717"/>
    </source>
</evidence>
<organism evidence="7 8">
    <name type="scientific">Mycolicibacterium mucogenicum</name>
    <name type="common">Mycobacterium mucogenicum</name>
    <dbReference type="NCBI Taxonomy" id="56689"/>
    <lineage>
        <taxon>Bacteria</taxon>
        <taxon>Bacillati</taxon>
        <taxon>Actinomycetota</taxon>
        <taxon>Actinomycetes</taxon>
        <taxon>Mycobacteriales</taxon>
        <taxon>Mycobacteriaceae</taxon>
        <taxon>Mycolicibacterium</taxon>
    </lineage>
</organism>
<dbReference type="GO" id="GO:0004300">
    <property type="term" value="F:enoyl-CoA hydratase activity"/>
    <property type="evidence" value="ECO:0007669"/>
    <property type="project" value="UniProtKB-EC"/>
</dbReference>
<evidence type="ECO:0000256" key="2">
    <source>
        <dbReference type="ARBA" id="ARBA00005254"/>
    </source>
</evidence>
<keyword evidence="3" id="KW-0443">Lipid metabolism</keyword>
<dbReference type="EMBL" id="LZLC01000017">
    <property type="protein sequence ID" value="OBJ46449.1"/>
    <property type="molecule type" value="Genomic_DNA"/>
</dbReference>
<comment type="caution">
    <text evidence="7">The sequence shown here is derived from an EMBL/GenBank/DDBJ whole genome shotgun (WGS) entry which is preliminary data.</text>
</comment>
<dbReference type="AlphaFoldDB" id="A0A1A3HFI6"/>
<keyword evidence="3" id="KW-0276">Fatty acid metabolism</keyword>
<dbReference type="NCBIfam" id="NF006128">
    <property type="entry name" value="PRK08272.1"/>
    <property type="match status" value="1"/>
</dbReference>
<dbReference type="OrthoDB" id="3206737at2"/>
<dbReference type="SUPFAM" id="SSF52096">
    <property type="entry name" value="ClpP/crotonase"/>
    <property type="match status" value="1"/>
</dbReference>
<accession>A0A1A3HFI6</accession>
<dbReference type="CDD" id="cd06558">
    <property type="entry name" value="crotonase-like"/>
    <property type="match status" value="1"/>
</dbReference>
<dbReference type="PANTHER" id="PTHR43802">
    <property type="entry name" value="ENOYL-COA HYDRATASE"/>
    <property type="match status" value="1"/>
</dbReference>
<gene>
    <name evidence="7" type="ORF">A5630_11585</name>
</gene>
<dbReference type="Gene3D" id="3.90.226.10">
    <property type="entry name" value="2-enoyl-CoA Hydratase, Chain A, domain 1"/>
    <property type="match status" value="1"/>
</dbReference>
<name>A0A1A3HFI6_MYCMU</name>
<comment type="similarity">
    <text evidence="2 6">Belongs to the enoyl-CoA hydratase/isomerase family.</text>
</comment>
<comment type="function">
    <text evidence="1">Could possibly oxidize fatty acids using specific components.</text>
</comment>
<dbReference type="InterPro" id="IPR018376">
    <property type="entry name" value="Enoyl-CoA_hyd/isom_CS"/>
</dbReference>
<evidence type="ECO:0000256" key="3">
    <source>
        <dbReference type="ARBA" id="ARBA00022832"/>
    </source>
</evidence>
<proteinExistence type="inferred from homology"/>
<evidence type="ECO:0000256" key="1">
    <source>
        <dbReference type="ARBA" id="ARBA00002994"/>
    </source>
</evidence>
<dbReference type="Pfam" id="PF00378">
    <property type="entry name" value="ECH_1"/>
    <property type="match status" value="1"/>
</dbReference>
<dbReference type="PANTHER" id="PTHR43802:SF1">
    <property type="entry name" value="IP11341P-RELATED"/>
    <property type="match status" value="1"/>
</dbReference>
<dbReference type="InterPro" id="IPR029045">
    <property type="entry name" value="ClpP/crotonase-like_dom_sf"/>
</dbReference>
<dbReference type="RefSeq" id="WP_064978708.1">
    <property type="nucleotide sequence ID" value="NZ_LZLC01000017.1"/>
</dbReference>
<evidence type="ECO:0000256" key="4">
    <source>
        <dbReference type="ARBA" id="ARBA00023709"/>
    </source>
</evidence>
<protein>
    <submittedName>
        <fullName evidence="7">Enoyl-CoA hydratase</fullName>
    </submittedName>
</protein>
<dbReference type="Proteomes" id="UP000093898">
    <property type="component" value="Unassembled WGS sequence"/>
</dbReference>
<dbReference type="PROSITE" id="PS00166">
    <property type="entry name" value="ENOYL_COA_HYDRATASE"/>
    <property type="match status" value="1"/>
</dbReference>
<comment type="catalytic activity">
    <reaction evidence="4">
        <text>a (3S)-3-hydroxyacyl-CoA = a (2E)-enoyl-CoA + H2O</text>
        <dbReference type="Rhea" id="RHEA:16105"/>
        <dbReference type="ChEBI" id="CHEBI:15377"/>
        <dbReference type="ChEBI" id="CHEBI:57318"/>
        <dbReference type="ChEBI" id="CHEBI:58856"/>
        <dbReference type="EC" id="4.2.1.17"/>
    </reaction>
</comment>
<evidence type="ECO:0000313" key="8">
    <source>
        <dbReference type="Proteomes" id="UP000093898"/>
    </source>
</evidence>
<evidence type="ECO:0000313" key="7">
    <source>
        <dbReference type="EMBL" id="OBJ46449.1"/>
    </source>
</evidence>